<protein>
    <submittedName>
        <fullName evidence="2">GNAT family N-acetyltransferase</fullName>
    </submittedName>
</protein>
<dbReference type="InterPro" id="IPR000182">
    <property type="entry name" value="GNAT_dom"/>
</dbReference>
<sequence>MLGMQIRLRAVRLPDLPVFFEHQCDAEAADMAGFVPRARSAFDEHWCKIMSGPMFIVRTIEADGKVAGYVSAFPRDDRSEIAYWLGREYWGKGIGKAAVEAFLKLHLERPLFGAVSIKNLGSLAILRRCGFEFYAEETGADGFQEHILRLS</sequence>
<dbReference type="PROSITE" id="PS51186">
    <property type="entry name" value="GNAT"/>
    <property type="match status" value="1"/>
</dbReference>
<accession>A0ABV2D2K9</accession>
<dbReference type="InterPro" id="IPR016181">
    <property type="entry name" value="Acyl_CoA_acyltransferase"/>
</dbReference>
<proteinExistence type="predicted"/>
<comment type="caution">
    <text evidence="2">The sequence shown here is derived from an EMBL/GenBank/DDBJ whole genome shotgun (WGS) entry which is preliminary data.</text>
</comment>
<name>A0ABV2D2K9_9SPHN</name>
<dbReference type="Gene3D" id="3.40.630.30">
    <property type="match status" value="1"/>
</dbReference>
<dbReference type="EMBL" id="JBEWLY010000018">
    <property type="protein sequence ID" value="MET1756112.1"/>
    <property type="molecule type" value="Genomic_DNA"/>
</dbReference>
<evidence type="ECO:0000313" key="3">
    <source>
        <dbReference type="Proteomes" id="UP001548713"/>
    </source>
</evidence>
<dbReference type="RefSeq" id="WP_353984603.1">
    <property type="nucleotide sequence ID" value="NZ_JBEWLY010000018.1"/>
</dbReference>
<organism evidence="2 3">
    <name type="scientific">Novosphingobium kalidii</name>
    <dbReference type="NCBI Taxonomy" id="3230299"/>
    <lineage>
        <taxon>Bacteria</taxon>
        <taxon>Pseudomonadati</taxon>
        <taxon>Pseudomonadota</taxon>
        <taxon>Alphaproteobacteria</taxon>
        <taxon>Sphingomonadales</taxon>
        <taxon>Sphingomonadaceae</taxon>
        <taxon>Novosphingobium</taxon>
    </lineage>
</organism>
<dbReference type="PANTHER" id="PTHR43328">
    <property type="entry name" value="ACETYLTRANSFERASE-RELATED"/>
    <property type="match status" value="1"/>
</dbReference>
<feature type="domain" description="N-acetyltransferase" evidence="1">
    <location>
        <begin position="6"/>
        <end position="151"/>
    </location>
</feature>
<dbReference type="Pfam" id="PF13302">
    <property type="entry name" value="Acetyltransf_3"/>
    <property type="match status" value="1"/>
</dbReference>
<dbReference type="SUPFAM" id="SSF55729">
    <property type="entry name" value="Acyl-CoA N-acyltransferases (Nat)"/>
    <property type="match status" value="1"/>
</dbReference>
<dbReference type="PANTHER" id="PTHR43328:SF1">
    <property type="entry name" value="N-ACETYLTRANSFERASE DOMAIN-CONTAINING PROTEIN"/>
    <property type="match status" value="1"/>
</dbReference>
<keyword evidence="3" id="KW-1185">Reference proteome</keyword>
<dbReference type="Proteomes" id="UP001548713">
    <property type="component" value="Unassembled WGS sequence"/>
</dbReference>
<evidence type="ECO:0000313" key="2">
    <source>
        <dbReference type="EMBL" id="MET1756112.1"/>
    </source>
</evidence>
<reference evidence="2 3" key="1">
    <citation type="submission" date="2024-07" db="EMBL/GenBank/DDBJ databases">
        <title>Novosphingobium kalidii RD2P27.</title>
        <authorList>
            <person name="Sun J.-Q."/>
        </authorList>
    </citation>
    <scope>NUCLEOTIDE SEQUENCE [LARGE SCALE GENOMIC DNA]</scope>
    <source>
        <strain evidence="2 3">RD2P27</strain>
    </source>
</reference>
<gene>
    <name evidence="2" type="ORF">ABVV53_11690</name>
</gene>
<dbReference type="CDD" id="cd04301">
    <property type="entry name" value="NAT_SF"/>
    <property type="match status" value="1"/>
</dbReference>
<evidence type="ECO:0000259" key="1">
    <source>
        <dbReference type="PROSITE" id="PS51186"/>
    </source>
</evidence>